<keyword evidence="6 10" id="KW-1133">Transmembrane helix</keyword>
<keyword evidence="12" id="KW-1185">Reference proteome</keyword>
<evidence type="ECO:0000256" key="6">
    <source>
        <dbReference type="ARBA" id="ARBA00022989"/>
    </source>
</evidence>
<dbReference type="GO" id="GO:0005549">
    <property type="term" value="F:odorant binding"/>
    <property type="evidence" value="ECO:0007669"/>
    <property type="project" value="InterPro"/>
</dbReference>
<dbReference type="AlphaFoldDB" id="A0AA38IWA4"/>
<dbReference type="Pfam" id="PF02949">
    <property type="entry name" value="7tm_6"/>
    <property type="match status" value="1"/>
</dbReference>
<evidence type="ECO:0000256" key="10">
    <source>
        <dbReference type="RuleBase" id="RU351113"/>
    </source>
</evidence>
<keyword evidence="2" id="KW-1003">Cell membrane</keyword>
<dbReference type="InterPro" id="IPR004117">
    <property type="entry name" value="7tm6_olfct_rcpt"/>
</dbReference>
<evidence type="ECO:0000313" key="11">
    <source>
        <dbReference type="EMBL" id="KAJ3663580.1"/>
    </source>
</evidence>
<dbReference type="PANTHER" id="PTHR21137">
    <property type="entry name" value="ODORANT RECEPTOR"/>
    <property type="match status" value="1"/>
</dbReference>
<feature type="transmembrane region" description="Helical" evidence="10">
    <location>
        <begin position="66"/>
        <end position="88"/>
    </location>
</feature>
<feature type="transmembrane region" description="Helical" evidence="10">
    <location>
        <begin position="252"/>
        <end position="273"/>
    </location>
</feature>
<comment type="similarity">
    <text evidence="10">Belongs to the insect chemoreceptor superfamily. Heteromeric odorant receptor channel (TC 1.A.69) family.</text>
</comment>
<evidence type="ECO:0000256" key="9">
    <source>
        <dbReference type="ARBA" id="ARBA00023224"/>
    </source>
</evidence>
<evidence type="ECO:0000256" key="7">
    <source>
        <dbReference type="ARBA" id="ARBA00023136"/>
    </source>
</evidence>
<feature type="transmembrane region" description="Helical" evidence="10">
    <location>
        <begin position="130"/>
        <end position="148"/>
    </location>
</feature>
<dbReference type="GO" id="GO:0007165">
    <property type="term" value="P:signal transduction"/>
    <property type="evidence" value="ECO:0007669"/>
    <property type="project" value="UniProtKB-KW"/>
</dbReference>
<comment type="caution">
    <text evidence="11">The sequence shown here is derived from an EMBL/GenBank/DDBJ whole genome shotgun (WGS) entry which is preliminary data.</text>
</comment>
<reference evidence="11" key="1">
    <citation type="journal article" date="2023" name="G3 (Bethesda)">
        <title>Whole genome assemblies of Zophobas morio and Tenebrio molitor.</title>
        <authorList>
            <person name="Kaur S."/>
            <person name="Stinson S.A."/>
            <person name="diCenzo G.C."/>
        </authorList>
    </citation>
    <scope>NUCLEOTIDE SEQUENCE</scope>
    <source>
        <strain evidence="11">QUZm001</strain>
    </source>
</reference>
<keyword evidence="8 10" id="KW-0675">Receptor</keyword>
<dbReference type="GO" id="GO:0004984">
    <property type="term" value="F:olfactory receptor activity"/>
    <property type="evidence" value="ECO:0007669"/>
    <property type="project" value="InterPro"/>
</dbReference>
<name>A0AA38IWA4_9CUCU</name>
<dbReference type="EMBL" id="JALNTZ010000002">
    <property type="protein sequence ID" value="KAJ3663580.1"/>
    <property type="molecule type" value="Genomic_DNA"/>
</dbReference>
<keyword evidence="4 10" id="KW-0812">Transmembrane</keyword>
<evidence type="ECO:0000256" key="5">
    <source>
        <dbReference type="ARBA" id="ARBA00022725"/>
    </source>
</evidence>
<feature type="transmembrane region" description="Helical" evidence="10">
    <location>
        <begin position="285"/>
        <end position="305"/>
    </location>
</feature>
<protein>
    <recommendedName>
        <fullName evidence="10">Odorant receptor</fullName>
    </recommendedName>
</protein>
<dbReference type="Proteomes" id="UP001168821">
    <property type="component" value="Unassembled WGS sequence"/>
</dbReference>
<keyword evidence="9 10" id="KW-0807">Transducer</keyword>
<evidence type="ECO:0000256" key="2">
    <source>
        <dbReference type="ARBA" id="ARBA00022475"/>
    </source>
</evidence>
<evidence type="ECO:0000256" key="4">
    <source>
        <dbReference type="ARBA" id="ARBA00022692"/>
    </source>
</evidence>
<sequence>MKKFNWKDTMKRNILLLKILGLWPPGDTYKADFYTAYSFVSIAAFTCGHNFFQTINIYFIFPDLEAIAATIFVTLPALLVIMKTYYVIQNMQLLKQLMVDINQEHFEPRSASQVEIIQPSLNFLIKISTVLWSMSSGAVFFWATYPILDGSVKENRLPFLAWYPYDTTVSPLYQITYVYQIISFGFIAATALTTDTLIAILNLFVGAQCDILCDDLKHIFREDHLNYSGKKFLSCIRHHKEILRFADSSNIFFNWIVFVQFFISTSSIGITMFQLTVTEPLTSEFFLLVSFGTAIVVEIFIYCWFGNEVEIKSSAIPTAIFHSNWLKAPMKIKKDVKFFLMRCQRPIKVSALNLFYLSLETFVKILRGSWSYFALLNQASSRK</sequence>
<dbReference type="GO" id="GO:0005886">
    <property type="term" value="C:plasma membrane"/>
    <property type="evidence" value="ECO:0007669"/>
    <property type="project" value="UniProtKB-SubCell"/>
</dbReference>
<evidence type="ECO:0000313" key="12">
    <source>
        <dbReference type="Proteomes" id="UP001168821"/>
    </source>
</evidence>
<accession>A0AA38IWA4</accession>
<dbReference type="PANTHER" id="PTHR21137:SF35">
    <property type="entry name" value="ODORANT RECEPTOR 19A-RELATED"/>
    <property type="match status" value="1"/>
</dbReference>
<organism evidence="11 12">
    <name type="scientific">Zophobas morio</name>
    <dbReference type="NCBI Taxonomy" id="2755281"/>
    <lineage>
        <taxon>Eukaryota</taxon>
        <taxon>Metazoa</taxon>
        <taxon>Ecdysozoa</taxon>
        <taxon>Arthropoda</taxon>
        <taxon>Hexapoda</taxon>
        <taxon>Insecta</taxon>
        <taxon>Pterygota</taxon>
        <taxon>Neoptera</taxon>
        <taxon>Endopterygota</taxon>
        <taxon>Coleoptera</taxon>
        <taxon>Polyphaga</taxon>
        <taxon>Cucujiformia</taxon>
        <taxon>Tenebrionidae</taxon>
        <taxon>Zophobas</taxon>
    </lineage>
</organism>
<keyword evidence="7 10" id="KW-0472">Membrane</keyword>
<keyword evidence="5 10" id="KW-0552">Olfaction</keyword>
<feature type="transmembrane region" description="Helical" evidence="10">
    <location>
        <begin position="38"/>
        <end position="59"/>
    </location>
</feature>
<evidence type="ECO:0000256" key="8">
    <source>
        <dbReference type="ARBA" id="ARBA00023170"/>
    </source>
</evidence>
<evidence type="ECO:0000256" key="3">
    <source>
        <dbReference type="ARBA" id="ARBA00022606"/>
    </source>
</evidence>
<proteinExistence type="inferred from homology"/>
<evidence type="ECO:0000256" key="1">
    <source>
        <dbReference type="ARBA" id="ARBA00004651"/>
    </source>
</evidence>
<gene>
    <name evidence="11" type="ORF">Zmor_007828</name>
</gene>
<comment type="subcellular location">
    <subcellularLocation>
        <location evidence="1 10">Cell membrane</location>
        <topology evidence="1 10">Multi-pass membrane protein</topology>
    </subcellularLocation>
</comment>
<comment type="caution">
    <text evidence="10">Lacks conserved residue(s) required for the propagation of feature annotation.</text>
</comment>
<keyword evidence="3 10" id="KW-0716">Sensory transduction</keyword>